<dbReference type="InterPro" id="IPR023610">
    <property type="entry name" value="PInositol-4/5-P-5/4-kinase"/>
</dbReference>
<dbReference type="GO" id="GO:0005886">
    <property type="term" value="C:plasma membrane"/>
    <property type="evidence" value="ECO:0007669"/>
    <property type="project" value="TreeGrafter"/>
</dbReference>
<reference evidence="4 5" key="1">
    <citation type="journal article" date="2023" name="Elife">
        <title>Identification of key yeast species and microbe-microbe interactions impacting larval growth of Drosophila in the wild.</title>
        <authorList>
            <person name="Mure A."/>
            <person name="Sugiura Y."/>
            <person name="Maeda R."/>
            <person name="Honda K."/>
            <person name="Sakurai N."/>
            <person name="Takahashi Y."/>
            <person name="Watada M."/>
            <person name="Katoh T."/>
            <person name="Gotoh A."/>
            <person name="Gotoh Y."/>
            <person name="Taniguchi I."/>
            <person name="Nakamura K."/>
            <person name="Hayashi T."/>
            <person name="Katayama T."/>
            <person name="Uemura T."/>
            <person name="Hattori Y."/>
        </authorList>
    </citation>
    <scope>NUCLEOTIDE SEQUENCE [LARGE SCALE GENOMIC DNA]</scope>
    <source>
        <strain evidence="4 5">KH-74</strain>
    </source>
</reference>
<keyword evidence="1" id="KW-0067">ATP-binding</keyword>
<dbReference type="EMBL" id="BTGD01000013">
    <property type="protein sequence ID" value="GMM57661.1"/>
    <property type="molecule type" value="Genomic_DNA"/>
</dbReference>
<keyword evidence="1" id="KW-0418">Kinase</keyword>
<feature type="compositionally biased region" description="Low complexity" evidence="2">
    <location>
        <begin position="71"/>
        <end position="86"/>
    </location>
</feature>
<feature type="compositionally biased region" description="Low complexity" evidence="2">
    <location>
        <begin position="256"/>
        <end position="288"/>
    </location>
</feature>
<keyword evidence="1" id="KW-0547">Nucleotide-binding</keyword>
<keyword evidence="5" id="KW-1185">Reference proteome</keyword>
<accession>A0AAV5S1T3</accession>
<dbReference type="Pfam" id="PF01504">
    <property type="entry name" value="PIP5K"/>
    <property type="match status" value="1"/>
</dbReference>
<dbReference type="AlphaFoldDB" id="A0AAV5S1T3"/>
<dbReference type="InterPro" id="IPR002498">
    <property type="entry name" value="PInositol-4-P-4/5-kinase_core"/>
</dbReference>
<sequence>MAQISTALDLMDNTLTPISSHNETIQTKKTQLVQRGGRASATSSAAAAPGKTVERTVVLPGSRDNSYLNVASSAGTAGSSGSNASTPHKNTTILREDSPHSTVSRMTALTGLTGLTRAQTHQTASPRPAMGAKSKSSASVLRHGQERRHTKAHSASVGSAGRTAGVELPGRTHRFSLDTQRAVRRNTGEYRRSNILFKARSHHSQIFPVMDSQQQQQPHPDPDSPGSSPGHDRRTSTYTMNSLPVYQLKGGRHLLDSSSSLPPMLESNTTGTTGTTATTTTTNSSGSSIEIGSSFASVSSRLSVRPGSAVAPLKTSGHFASSSRTTFSSPLRRHTTIVESGDETGLQRTGHRIDEGDVNFNIVYDMLTGIRYTVSSRLKHAEKHTAQQHALTSRDFTFSSKLIFDRKGSEPLQDSILTQYEFKFKDYAPRVFQELRRTFGIDEREYLESLTSKYVLNELNSPGKSGSFFYYSRDYKYIIKTIHHGEHTHLRKTLAKYHAYVEENPNTLICQFYGLHRIKLPITFKSGIKNKKVYFIVMNNLFPPGVRIDTTFDLKGSLWGRYTKIPDHAAGRYSEKRGLLSEEKRTQTRSDGSRIILKDLNWLDQEERLHFDSVADRLLLKQLERDVQLLARMNTMDYSLLVGIHFIERDDAEGEDGAPPFFEDKGFRTLPRSAVTQFLQQGDASELPLNLFTHFDGGLLSLDTNSNGDQMIYYIGIIDCLTNYSVVKRLETLWRGINHKLEVVSAIPPRHYADRFYKFIENSVRSNTE</sequence>
<organism evidence="4 5">
    <name type="scientific">Maudiozyma humilis</name>
    <name type="common">Sour dough yeast</name>
    <name type="synonym">Kazachstania humilis</name>
    <dbReference type="NCBI Taxonomy" id="51915"/>
    <lineage>
        <taxon>Eukaryota</taxon>
        <taxon>Fungi</taxon>
        <taxon>Dikarya</taxon>
        <taxon>Ascomycota</taxon>
        <taxon>Saccharomycotina</taxon>
        <taxon>Saccharomycetes</taxon>
        <taxon>Saccharomycetales</taxon>
        <taxon>Saccharomycetaceae</taxon>
        <taxon>Maudiozyma</taxon>
    </lineage>
</organism>
<proteinExistence type="predicted"/>
<feature type="region of interest" description="Disordered" evidence="2">
    <location>
        <begin position="210"/>
        <end position="237"/>
    </location>
</feature>
<dbReference type="PANTHER" id="PTHR23086">
    <property type="entry name" value="PHOSPHATIDYLINOSITOL-4-PHOSPHATE 5-KINASE"/>
    <property type="match status" value="1"/>
</dbReference>
<dbReference type="InterPro" id="IPR027483">
    <property type="entry name" value="PInositol-4-P-4/5-kinase_C_sf"/>
</dbReference>
<dbReference type="GO" id="GO:0005524">
    <property type="term" value="F:ATP binding"/>
    <property type="evidence" value="ECO:0007669"/>
    <property type="project" value="UniProtKB-UniRule"/>
</dbReference>
<evidence type="ECO:0000256" key="2">
    <source>
        <dbReference type="SAM" id="MobiDB-lite"/>
    </source>
</evidence>
<feature type="domain" description="PIPK" evidence="3">
    <location>
        <begin position="358"/>
        <end position="764"/>
    </location>
</feature>
<dbReference type="Gene3D" id="3.30.810.10">
    <property type="entry name" value="2-Layer Sandwich"/>
    <property type="match status" value="1"/>
</dbReference>
<feature type="region of interest" description="Disordered" evidence="2">
    <location>
        <begin position="28"/>
        <end position="52"/>
    </location>
</feature>
<dbReference type="SUPFAM" id="SSF56104">
    <property type="entry name" value="SAICAR synthase-like"/>
    <property type="match status" value="1"/>
</dbReference>
<dbReference type="PROSITE" id="PS51455">
    <property type="entry name" value="PIPK"/>
    <property type="match status" value="1"/>
</dbReference>
<feature type="region of interest" description="Disordered" evidence="2">
    <location>
        <begin position="69"/>
        <end position="186"/>
    </location>
</feature>
<keyword evidence="1" id="KW-0808">Transferase</keyword>
<dbReference type="InterPro" id="IPR027484">
    <property type="entry name" value="PInositol-4-P-5-kinase_N"/>
</dbReference>
<gene>
    <name evidence="4" type="ORF">DAKH74_042770</name>
</gene>
<feature type="compositionally biased region" description="Low complexity" evidence="2">
    <location>
        <begin position="39"/>
        <end position="48"/>
    </location>
</feature>
<dbReference type="Gene3D" id="3.30.800.10">
    <property type="entry name" value="Phosphatidylinositol Phosphate Kinase II Beta"/>
    <property type="match status" value="1"/>
</dbReference>
<dbReference type="PANTHER" id="PTHR23086:SF8">
    <property type="entry name" value="PHOSPHATIDYLINOSITOL 5-PHOSPHATE 4-KINASE, ISOFORM A"/>
    <property type="match status" value="1"/>
</dbReference>
<evidence type="ECO:0000259" key="3">
    <source>
        <dbReference type="PROSITE" id="PS51455"/>
    </source>
</evidence>
<feature type="region of interest" description="Disordered" evidence="2">
    <location>
        <begin position="253"/>
        <end position="288"/>
    </location>
</feature>
<dbReference type="GO" id="GO:0046854">
    <property type="term" value="P:phosphatidylinositol phosphate biosynthetic process"/>
    <property type="evidence" value="ECO:0007669"/>
    <property type="project" value="TreeGrafter"/>
</dbReference>
<feature type="compositionally biased region" description="Low complexity" evidence="2">
    <location>
        <begin position="211"/>
        <end position="229"/>
    </location>
</feature>
<name>A0AAV5S1T3_MAUHU</name>
<evidence type="ECO:0000313" key="5">
    <source>
        <dbReference type="Proteomes" id="UP001377567"/>
    </source>
</evidence>
<dbReference type="Proteomes" id="UP001377567">
    <property type="component" value="Unassembled WGS sequence"/>
</dbReference>
<evidence type="ECO:0000256" key="1">
    <source>
        <dbReference type="PROSITE-ProRule" id="PRU00781"/>
    </source>
</evidence>
<comment type="caution">
    <text evidence="4">The sequence shown here is derived from an EMBL/GenBank/DDBJ whole genome shotgun (WGS) entry which is preliminary data.</text>
</comment>
<evidence type="ECO:0000313" key="4">
    <source>
        <dbReference type="EMBL" id="GMM57661.1"/>
    </source>
</evidence>
<dbReference type="GO" id="GO:0016308">
    <property type="term" value="F:1-phosphatidylinositol-4-phosphate 5-kinase activity"/>
    <property type="evidence" value="ECO:0007669"/>
    <property type="project" value="TreeGrafter"/>
</dbReference>
<protein>
    <recommendedName>
        <fullName evidence="3">PIPK domain-containing protein</fullName>
    </recommendedName>
</protein>
<dbReference type="SMART" id="SM00330">
    <property type="entry name" value="PIPKc"/>
    <property type="match status" value="1"/>
</dbReference>